<organism evidence="5 6">
    <name type="scientific">Thermoflavimicrobium dichotomicum</name>
    <dbReference type="NCBI Taxonomy" id="46223"/>
    <lineage>
        <taxon>Bacteria</taxon>
        <taxon>Bacillati</taxon>
        <taxon>Bacillota</taxon>
        <taxon>Bacilli</taxon>
        <taxon>Bacillales</taxon>
        <taxon>Thermoactinomycetaceae</taxon>
        <taxon>Thermoflavimicrobium</taxon>
    </lineage>
</organism>
<evidence type="ECO:0000313" key="6">
    <source>
        <dbReference type="Proteomes" id="UP000199545"/>
    </source>
</evidence>
<dbReference type="InterPro" id="IPR029000">
    <property type="entry name" value="Cyclophilin-like_dom_sf"/>
</dbReference>
<dbReference type="Gene3D" id="2.40.100.10">
    <property type="entry name" value="Cyclophilin-like"/>
    <property type="match status" value="1"/>
</dbReference>
<dbReference type="GO" id="GO:0005524">
    <property type="term" value="F:ATP binding"/>
    <property type="evidence" value="ECO:0007669"/>
    <property type="project" value="UniProtKB-KW"/>
</dbReference>
<gene>
    <name evidence="5" type="ORF">SAMN05421852_10232</name>
</gene>
<dbReference type="InterPro" id="IPR003778">
    <property type="entry name" value="CT_A_B"/>
</dbReference>
<protein>
    <submittedName>
        <fullName evidence="5">Antagonist of KipI</fullName>
    </submittedName>
</protein>
<feature type="domain" description="Carboxyltransferase" evidence="4">
    <location>
        <begin position="24"/>
        <end position="318"/>
    </location>
</feature>
<dbReference type="PANTHER" id="PTHR43309:SF5">
    <property type="entry name" value="5-OXOPROLINASE SUBUNIT C"/>
    <property type="match status" value="1"/>
</dbReference>
<dbReference type="Proteomes" id="UP000199545">
    <property type="component" value="Unassembled WGS sequence"/>
</dbReference>
<evidence type="ECO:0000259" key="4">
    <source>
        <dbReference type="SMART" id="SM00797"/>
    </source>
</evidence>
<dbReference type="Pfam" id="PF02626">
    <property type="entry name" value="CT_A_B"/>
    <property type="match status" value="1"/>
</dbReference>
<dbReference type="EMBL" id="FORR01000002">
    <property type="protein sequence ID" value="SFI79546.1"/>
    <property type="molecule type" value="Genomic_DNA"/>
</dbReference>
<name>A0A1I3L4L3_9BACL</name>
<dbReference type="InterPro" id="IPR052708">
    <property type="entry name" value="PxpC"/>
</dbReference>
<dbReference type="AlphaFoldDB" id="A0A1I3L4L3"/>
<keyword evidence="1" id="KW-0547">Nucleotide-binding</keyword>
<dbReference type="OrthoDB" id="9782422at2"/>
<evidence type="ECO:0000313" key="5">
    <source>
        <dbReference type="EMBL" id="SFI79546.1"/>
    </source>
</evidence>
<dbReference type="GO" id="GO:0016787">
    <property type="term" value="F:hydrolase activity"/>
    <property type="evidence" value="ECO:0007669"/>
    <property type="project" value="UniProtKB-KW"/>
</dbReference>
<keyword evidence="3" id="KW-0067">ATP-binding</keyword>
<dbReference type="RefSeq" id="WP_093227775.1">
    <property type="nucleotide sequence ID" value="NZ_FORR01000002.1"/>
</dbReference>
<keyword evidence="6" id="KW-1185">Reference proteome</keyword>
<dbReference type="SUPFAM" id="SSF50891">
    <property type="entry name" value="Cyclophilin-like"/>
    <property type="match status" value="1"/>
</dbReference>
<reference evidence="5 6" key="1">
    <citation type="submission" date="2016-10" db="EMBL/GenBank/DDBJ databases">
        <authorList>
            <person name="de Groot N.N."/>
        </authorList>
    </citation>
    <scope>NUCLEOTIDE SEQUENCE [LARGE SCALE GENOMIC DNA]</scope>
    <source>
        <strain evidence="5 6">DSM 44778</strain>
    </source>
</reference>
<proteinExistence type="predicted"/>
<sequence>MGIHVIQPGLLTTIQDGGRFGFQKFGVVVGGAMDSFAYRIANLLVGNRETEAALEITLMGPTLAFQEDVVIAICGGDLSPSINHQPIPNWRPIYVKKGSILRFGPCVSGCRAYLAVAGGIDVTPVLGSYSTYLRGQFGGFHGRALKRDDVLPLKSQPICNRVKRFSIKKDQPFVLADFFVSPDILPRYQKDPVIRFLPGKEYDLFTPEAHEIFERSFFQVTPQSDRMGYRLEGPVLSLKQSVEMISEAVTFGTVQVPADGKPIVLMADRQTTGGYPKLAQVITVDLPVLAQVKPGEKITFSQVTISEAERLYLEQESNIRLLQARIQLYWSQGGI</sequence>
<accession>A0A1I3L4L3</accession>
<evidence type="ECO:0000256" key="1">
    <source>
        <dbReference type="ARBA" id="ARBA00022741"/>
    </source>
</evidence>
<dbReference type="STRING" id="46223.SAMN05421852_10232"/>
<dbReference type="SMART" id="SM00797">
    <property type="entry name" value="AHS2"/>
    <property type="match status" value="1"/>
</dbReference>
<evidence type="ECO:0000256" key="2">
    <source>
        <dbReference type="ARBA" id="ARBA00022801"/>
    </source>
</evidence>
<dbReference type="PANTHER" id="PTHR43309">
    <property type="entry name" value="5-OXOPROLINASE SUBUNIT C"/>
    <property type="match status" value="1"/>
</dbReference>
<keyword evidence="2" id="KW-0378">Hydrolase</keyword>
<evidence type="ECO:0000256" key="3">
    <source>
        <dbReference type="ARBA" id="ARBA00022840"/>
    </source>
</evidence>
<dbReference type="NCBIfam" id="TIGR00724">
    <property type="entry name" value="urea_amlyse_rel"/>
    <property type="match status" value="1"/>
</dbReference>